<organism evidence="1 2">
    <name type="scientific">Lentzea sokolovensis</name>
    <dbReference type="NCBI Taxonomy" id="3095429"/>
    <lineage>
        <taxon>Bacteria</taxon>
        <taxon>Bacillati</taxon>
        <taxon>Actinomycetota</taxon>
        <taxon>Actinomycetes</taxon>
        <taxon>Pseudonocardiales</taxon>
        <taxon>Pseudonocardiaceae</taxon>
        <taxon>Lentzea</taxon>
    </lineage>
</organism>
<proteinExistence type="predicted"/>
<dbReference type="Proteomes" id="UP001285352">
    <property type="component" value="Unassembled WGS sequence"/>
</dbReference>
<comment type="caution">
    <text evidence="1">The sequence shown here is derived from an EMBL/GenBank/DDBJ whole genome shotgun (WGS) entry which is preliminary data.</text>
</comment>
<evidence type="ECO:0000313" key="1">
    <source>
        <dbReference type="EMBL" id="MDX8141507.1"/>
    </source>
</evidence>
<gene>
    <name evidence="1" type="ORF">SK854_05245</name>
</gene>
<keyword evidence="2" id="KW-1185">Reference proteome</keyword>
<dbReference type="EMBL" id="JAXAVU010000002">
    <property type="protein sequence ID" value="MDX8141507.1"/>
    <property type="molecule type" value="Genomic_DNA"/>
</dbReference>
<reference evidence="1 2" key="2">
    <citation type="submission" date="2023-11" db="EMBL/GenBank/DDBJ databases">
        <authorList>
            <person name="Lara A.C."/>
            <person name="Chronakova A."/>
        </authorList>
    </citation>
    <scope>NUCLEOTIDE SEQUENCE [LARGE SCALE GENOMIC DNA]</scope>
    <source>
        <strain evidence="1 2">BCCO 10_0061</strain>
    </source>
</reference>
<reference evidence="1 2" key="1">
    <citation type="submission" date="2023-11" db="EMBL/GenBank/DDBJ databases">
        <title>Lentzea sokolovensis, sp. nov., Lentzea kristufkii, sp. nov., and Lentzea miocenensis, sp. nov., rare actinobacteria from Sokolov Coal Basin, Miocene lacustrine sediment, Czech Republic.</title>
        <authorList>
            <person name="Lara A."/>
            <person name="Kotroba L."/>
            <person name="Nouioui I."/>
            <person name="Neumann-Schaal M."/>
            <person name="Mast Y."/>
            <person name="Chronakova A."/>
        </authorList>
    </citation>
    <scope>NUCLEOTIDE SEQUENCE [LARGE SCALE GENOMIC DNA]</scope>
    <source>
        <strain evidence="1 2">BCCO 10_0061</strain>
    </source>
</reference>
<name>A0ABU4UPT3_9PSEU</name>
<sequence>MPTLGTRRSLVRQAVRQLLGQVRASPKVPLDLPIRPPARA</sequence>
<evidence type="ECO:0000313" key="2">
    <source>
        <dbReference type="Proteomes" id="UP001285352"/>
    </source>
</evidence>
<accession>A0ABU4UPT3</accession>
<protein>
    <submittedName>
        <fullName evidence="1">Uncharacterized protein</fullName>
    </submittedName>
</protein>